<proteinExistence type="predicted"/>
<dbReference type="InterPro" id="IPR025737">
    <property type="entry name" value="FApF"/>
</dbReference>
<dbReference type="Proteomes" id="UP001304300">
    <property type="component" value="Chromosome"/>
</dbReference>
<dbReference type="KEGG" id="puo:RZN69_14065"/>
<protein>
    <submittedName>
        <fullName evidence="2">Transporter</fullName>
    </submittedName>
</protein>
<name>A0AAQ3L9F4_9BACT</name>
<evidence type="ECO:0000313" key="2">
    <source>
        <dbReference type="EMBL" id="WOO39745.1"/>
    </source>
</evidence>
<evidence type="ECO:0000313" key="3">
    <source>
        <dbReference type="Proteomes" id="UP001304300"/>
    </source>
</evidence>
<feature type="signal peptide" evidence="1">
    <location>
        <begin position="1"/>
        <end position="20"/>
    </location>
</feature>
<sequence>MKQLFSSLTALLLASSSLFAVYAPIPIQEQGKALTFSIDAGGYYDSNIFGSETTPVQSYVAEINGRLTANYSLTDQTFLSAYYDLEYLYLENRPGDKNLFNNRLGASVDHTFSPTMFLSVSDDFSLIQNPDSAIIASAPLQTDQSYLGNVFDIAFTMQVLEKLALVNKYRNYYINYDDSNLAQQLDRMEHLYGLELDYQYLPEWTIVGEYRFKYNDYRNNAPPKNSASNFLLAGFDYQFLEQLTLLARVGVDFRDRDSAPEETSPYGELTAVYQLGERSFVSGAFTYGIFETSDTTQFLDSEDAIFIVNSEVFVTDFIALSGSVLFQYSQLQGRGGIPDADERTVRTGLGVSYLPTPNWAVIANYDYDFINSDVPGRSQVRNRIGLSGRYTF</sequence>
<evidence type="ECO:0000256" key="1">
    <source>
        <dbReference type="SAM" id="SignalP"/>
    </source>
</evidence>
<dbReference type="AlphaFoldDB" id="A0AAQ3L9F4"/>
<keyword evidence="3" id="KW-1185">Reference proteome</keyword>
<dbReference type="Pfam" id="PF13557">
    <property type="entry name" value="Phenol_MetA_deg"/>
    <property type="match status" value="1"/>
</dbReference>
<organism evidence="2 3">
    <name type="scientific">Rubellicoccus peritrichatus</name>
    <dbReference type="NCBI Taxonomy" id="3080537"/>
    <lineage>
        <taxon>Bacteria</taxon>
        <taxon>Pseudomonadati</taxon>
        <taxon>Verrucomicrobiota</taxon>
        <taxon>Opitutia</taxon>
        <taxon>Puniceicoccales</taxon>
        <taxon>Cerasicoccaceae</taxon>
        <taxon>Rubellicoccus</taxon>
    </lineage>
</organism>
<keyword evidence="1" id="KW-0732">Signal</keyword>
<accession>A0AAQ3L9F4</accession>
<gene>
    <name evidence="2" type="ORF">RZN69_14065</name>
</gene>
<dbReference type="EMBL" id="CP136920">
    <property type="protein sequence ID" value="WOO39745.1"/>
    <property type="molecule type" value="Genomic_DNA"/>
</dbReference>
<reference evidence="2 3" key="1">
    <citation type="submission" date="2023-10" db="EMBL/GenBank/DDBJ databases">
        <title>Rubellicoccus peritrichatus gen. nov., sp. nov., isolated from an algae of coral reef tank.</title>
        <authorList>
            <person name="Luo J."/>
        </authorList>
    </citation>
    <scope>NUCLEOTIDE SEQUENCE [LARGE SCALE GENOMIC DNA]</scope>
    <source>
        <strain evidence="2 3">CR14</strain>
    </source>
</reference>
<dbReference type="RefSeq" id="WP_317831746.1">
    <property type="nucleotide sequence ID" value="NZ_CP136920.1"/>
</dbReference>
<feature type="chain" id="PRO_5042888961" evidence="1">
    <location>
        <begin position="21"/>
        <end position="392"/>
    </location>
</feature>